<dbReference type="InterPro" id="IPR009057">
    <property type="entry name" value="Homeodomain-like_sf"/>
</dbReference>
<dbReference type="Gene3D" id="1.10.357.10">
    <property type="entry name" value="Tetracycline Repressor, domain 2"/>
    <property type="match status" value="1"/>
</dbReference>
<evidence type="ECO:0000313" key="4">
    <source>
        <dbReference type="EMBL" id="KAB2340387.1"/>
    </source>
</evidence>
<organism evidence="4 5">
    <name type="scientific">Actinomadura rudentiformis</name>
    <dbReference type="NCBI Taxonomy" id="359158"/>
    <lineage>
        <taxon>Bacteria</taxon>
        <taxon>Bacillati</taxon>
        <taxon>Actinomycetota</taxon>
        <taxon>Actinomycetes</taxon>
        <taxon>Streptosporangiales</taxon>
        <taxon>Thermomonosporaceae</taxon>
        <taxon>Actinomadura</taxon>
    </lineage>
</organism>
<comment type="caution">
    <text evidence="4">The sequence shown here is derived from an EMBL/GenBank/DDBJ whole genome shotgun (WGS) entry which is preliminary data.</text>
</comment>
<dbReference type="InterPro" id="IPR050109">
    <property type="entry name" value="HTH-type_TetR-like_transc_reg"/>
</dbReference>
<dbReference type="OrthoDB" id="9811084at2"/>
<feature type="DNA-binding region" description="H-T-H motif" evidence="2">
    <location>
        <begin position="35"/>
        <end position="54"/>
    </location>
</feature>
<evidence type="ECO:0000259" key="3">
    <source>
        <dbReference type="PROSITE" id="PS50977"/>
    </source>
</evidence>
<evidence type="ECO:0000256" key="2">
    <source>
        <dbReference type="PROSITE-ProRule" id="PRU00335"/>
    </source>
</evidence>
<dbReference type="Pfam" id="PF00440">
    <property type="entry name" value="TetR_N"/>
    <property type="match status" value="1"/>
</dbReference>
<dbReference type="PROSITE" id="PS50977">
    <property type="entry name" value="HTH_TETR_2"/>
    <property type="match status" value="1"/>
</dbReference>
<dbReference type="EMBL" id="WBMT01000030">
    <property type="protein sequence ID" value="KAB2340387.1"/>
    <property type="molecule type" value="Genomic_DNA"/>
</dbReference>
<reference evidence="4 5" key="1">
    <citation type="submission" date="2019-09" db="EMBL/GenBank/DDBJ databases">
        <title>Actinomadura physcomitrii sp. nov., a novel actinomycete isolated from moss [Physcomitrium sphaericum (Ludw) Fuernr].</title>
        <authorList>
            <person name="Zhuang X."/>
            <person name="Liu C."/>
        </authorList>
    </citation>
    <scope>NUCLEOTIDE SEQUENCE [LARGE SCALE GENOMIC DNA]</scope>
    <source>
        <strain evidence="4 5">HMC1</strain>
    </source>
</reference>
<name>A0A6H9YB91_9ACTN</name>
<keyword evidence="5" id="KW-1185">Reference proteome</keyword>
<sequence>MTISAPRAAHRPSRRQAVVDAAMELFAVQAPDMVTVADIAERAGMTSAAVYYHFASKDQILLEGVQSFGAALIAHAAQAADDLPRGGRLGEMMTGVVRWIDQHEAAGKTYFISSVGVNQDVEVVRRQQRTELLELLSRATRRARGRLAAGEAEVIGVGLLSLLETTVSSWLAKDVTYQKLGHRAFLAEVVALVDKVTGTAQR</sequence>
<proteinExistence type="predicted"/>
<evidence type="ECO:0000313" key="5">
    <source>
        <dbReference type="Proteomes" id="UP000468735"/>
    </source>
</evidence>
<dbReference type="PRINTS" id="PR00455">
    <property type="entry name" value="HTHTETR"/>
</dbReference>
<dbReference type="PANTHER" id="PTHR30055">
    <property type="entry name" value="HTH-TYPE TRANSCRIPTIONAL REGULATOR RUTR"/>
    <property type="match status" value="1"/>
</dbReference>
<dbReference type="SUPFAM" id="SSF46689">
    <property type="entry name" value="Homeodomain-like"/>
    <property type="match status" value="1"/>
</dbReference>
<protein>
    <submittedName>
        <fullName evidence="4">TetR/AcrR family transcriptional regulator</fullName>
    </submittedName>
</protein>
<dbReference type="RefSeq" id="WP_151569816.1">
    <property type="nucleotide sequence ID" value="NZ_WBMT01000030.1"/>
</dbReference>
<dbReference type="PANTHER" id="PTHR30055:SF226">
    <property type="entry name" value="HTH-TYPE TRANSCRIPTIONAL REGULATOR PKSA"/>
    <property type="match status" value="1"/>
</dbReference>
<accession>A0A6H9YB91</accession>
<dbReference type="AlphaFoldDB" id="A0A6H9YB91"/>
<keyword evidence="1 2" id="KW-0238">DNA-binding</keyword>
<dbReference type="GO" id="GO:0000976">
    <property type="term" value="F:transcription cis-regulatory region binding"/>
    <property type="evidence" value="ECO:0007669"/>
    <property type="project" value="TreeGrafter"/>
</dbReference>
<dbReference type="InterPro" id="IPR001647">
    <property type="entry name" value="HTH_TetR"/>
</dbReference>
<dbReference type="Proteomes" id="UP000468735">
    <property type="component" value="Unassembled WGS sequence"/>
</dbReference>
<gene>
    <name evidence="4" type="ORF">F8566_45185</name>
</gene>
<dbReference type="GO" id="GO:0003700">
    <property type="term" value="F:DNA-binding transcription factor activity"/>
    <property type="evidence" value="ECO:0007669"/>
    <property type="project" value="TreeGrafter"/>
</dbReference>
<feature type="domain" description="HTH tetR-type" evidence="3">
    <location>
        <begin position="12"/>
        <end position="72"/>
    </location>
</feature>
<evidence type="ECO:0000256" key="1">
    <source>
        <dbReference type="ARBA" id="ARBA00023125"/>
    </source>
</evidence>